<keyword evidence="3" id="KW-1185">Reference proteome</keyword>
<accession>A0A9N9G359</accession>
<gene>
    <name evidence="2" type="ORF">DERYTH_LOCUS6711</name>
</gene>
<comment type="caution">
    <text evidence="2">The sequence shown here is derived from an EMBL/GenBank/DDBJ whole genome shotgun (WGS) entry which is preliminary data.</text>
</comment>
<evidence type="ECO:0000313" key="3">
    <source>
        <dbReference type="Proteomes" id="UP000789405"/>
    </source>
</evidence>
<protein>
    <submittedName>
        <fullName evidence="2">22648_t:CDS:1</fullName>
    </submittedName>
</protein>
<proteinExistence type="predicted"/>
<evidence type="ECO:0000313" key="2">
    <source>
        <dbReference type="EMBL" id="CAG8581474.1"/>
    </source>
</evidence>
<dbReference type="EMBL" id="CAJVPY010003102">
    <property type="protein sequence ID" value="CAG8581474.1"/>
    <property type="molecule type" value="Genomic_DNA"/>
</dbReference>
<dbReference type="Proteomes" id="UP000789405">
    <property type="component" value="Unassembled WGS sequence"/>
</dbReference>
<organism evidence="2 3">
    <name type="scientific">Dentiscutata erythropus</name>
    <dbReference type="NCBI Taxonomy" id="1348616"/>
    <lineage>
        <taxon>Eukaryota</taxon>
        <taxon>Fungi</taxon>
        <taxon>Fungi incertae sedis</taxon>
        <taxon>Mucoromycota</taxon>
        <taxon>Glomeromycotina</taxon>
        <taxon>Glomeromycetes</taxon>
        <taxon>Diversisporales</taxon>
        <taxon>Gigasporaceae</taxon>
        <taxon>Dentiscutata</taxon>
    </lineage>
</organism>
<feature type="region of interest" description="Disordered" evidence="1">
    <location>
        <begin position="78"/>
        <end position="99"/>
    </location>
</feature>
<dbReference type="AlphaFoldDB" id="A0A9N9G359"/>
<reference evidence="2" key="1">
    <citation type="submission" date="2021-06" db="EMBL/GenBank/DDBJ databases">
        <authorList>
            <person name="Kallberg Y."/>
            <person name="Tangrot J."/>
            <person name="Rosling A."/>
        </authorList>
    </citation>
    <scope>NUCLEOTIDE SEQUENCE</scope>
    <source>
        <strain evidence="2">MA453B</strain>
    </source>
</reference>
<sequence>MPTKKEMTLQDLLAVTPSIIIAKPYPYHEDQDLITQINLIYDQITEAKTHSDSTGIPGYAYYLGERLSTVSPANKTLGGQTTLPGQSYYPYPDQEAHCP</sequence>
<name>A0A9N9G359_9GLOM</name>
<evidence type="ECO:0000256" key="1">
    <source>
        <dbReference type="SAM" id="MobiDB-lite"/>
    </source>
</evidence>